<keyword evidence="2" id="KW-1185">Reference proteome</keyword>
<organism evidence="1 2">
    <name type="scientific">Mythimna loreyi</name>
    <dbReference type="NCBI Taxonomy" id="667449"/>
    <lineage>
        <taxon>Eukaryota</taxon>
        <taxon>Metazoa</taxon>
        <taxon>Ecdysozoa</taxon>
        <taxon>Arthropoda</taxon>
        <taxon>Hexapoda</taxon>
        <taxon>Insecta</taxon>
        <taxon>Pterygota</taxon>
        <taxon>Neoptera</taxon>
        <taxon>Endopterygota</taxon>
        <taxon>Lepidoptera</taxon>
        <taxon>Glossata</taxon>
        <taxon>Ditrysia</taxon>
        <taxon>Noctuoidea</taxon>
        <taxon>Noctuidae</taxon>
        <taxon>Noctuinae</taxon>
        <taxon>Hadenini</taxon>
        <taxon>Mythimna</taxon>
    </lineage>
</organism>
<accession>A0ACC2Q6F4</accession>
<dbReference type="EMBL" id="CM056800">
    <property type="protein sequence ID" value="KAJ8709585.1"/>
    <property type="molecule type" value="Genomic_DNA"/>
</dbReference>
<name>A0ACC2Q6F4_9NEOP</name>
<evidence type="ECO:0000313" key="1">
    <source>
        <dbReference type="EMBL" id="KAJ8709585.1"/>
    </source>
</evidence>
<dbReference type="Proteomes" id="UP001231649">
    <property type="component" value="Chromosome 24"/>
</dbReference>
<protein>
    <submittedName>
        <fullName evidence="1">Uncharacterized protein</fullName>
    </submittedName>
</protein>
<evidence type="ECO:0000313" key="2">
    <source>
        <dbReference type="Proteomes" id="UP001231649"/>
    </source>
</evidence>
<sequence length="355" mass="40658">MFLVNAKMSRILSLIYVTVLLLENVSGEEGAGEAPADEKLDLINPDMEKALKKLDLLVSTANKLSKMDASGDVIMRENPESIYDDMIKILNDIIEVVKNSNNAYRFLKANGIDRVVQQSLRANYDKLKTRTLILLKILFDVAPTTTSTVIPITVIDRVLDIFEHDNLALKAHSLDVMYLWLPGNPKVQARVMKIKGLAPFYEQVSKLDMSVVKTLLDLFNTILMEHLKVKNDVQRTVVDSDKYKFYQRIGLLEHMKTPLVCNGLLNIFTKTWSDTTDEHNIIATVFDMLKNIKPFCLKLYRGKDDAKKLFLALKKFVKEPDNLEYFESRGLNVTEISQVIEEYVEKLRYSVKDEM</sequence>
<gene>
    <name evidence="1" type="ORF">PYW08_009589</name>
</gene>
<reference evidence="1" key="1">
    <citation type="submission" date="2023-03" db="EMBL/GenBank/DDBJ databases">
        <title>Chromosome-level genomes of two armyworms, Mythimna separata and Mythimna loreyi, provide insights into the biosynthesis and reception of sex pheromones.</title>
        <authorList>
            <person name="Zhao H."/>
        </authorList>
    </citation>
    <scope>NUCLEOTIDE SEQUENCE</scope>
    <source>
        <strain evidence="1">BeijingLab</strain>
    </source>
</reference>
<proteinExistence type="predicted"/>
<comment type="caution">
    <text evidence="1">The sequence shown here is derived from an EMBL/GenBank/DDBJ whole genome shotgun (WGS) entry which is preliminary data.</text>
</comment>